<proteinExistence type="predicted"/>
<feature type="domain" description="Ig-like" evidence="1">
    <location>
        <begin position="18"/>
        <end position="112"/>
    </location>
</feature>
<dbReference type="AlphaFoldDB" id="A0AAV0WEI8"/>
<evidence type="ECO:0000259" key="1">
    <source>
        <dbReference type="PROSITE" id="PS50835"/>
    </source>
</evidence>
<accession>A0AAV0WEI8</accession>
<evidence type="ECO:0000313" key="2">
    <source>
        <dbReference type="EMBL" id="CAI6354228.1"/>
    </source>
</evidence>
<evidence type="ECO:0000313" key="3">
    <source>
        <dbReference type="Proteomes" id="UP001160148"/>
    </source>
</evidence>
<dbReference type="EMBL" id="CARXXK010000002">
    <property type="protein sequence ID" value="CAI6354228.1"/>
    <property type="molecule type" value="Genomic_DNA"/>
</dbReference>
<gene>
    <name evidence="2" type="ORF">MEUPH1_LOCUS10257</name>
</gene>
<keyword evidence="3" id="KW-1185">Reference proteome</keyword>
<dbReference type="InterPro" id="IPR013783">
    <property type="entry name" value="Ig-like_fold"/>
</dbReference>
<dbReference type="Gene3D" id="2.60.40.10">
    <property type="entry name" value="Immunoglobulins"/>
    <property type="match status" value="1"/>
</dbReference>
<dbReference type="SUPFAM" id="SSF48726">
    <property type="entry name" value="Immunoglobulin"/>
    <property type="match status" value="1"/>
</dbReference>
<dbReference type="Proteomes" id="UP001160148">
    <property type="component" value="Unassembled WGS sequence"/>
</dbReference>
<name>A0AAV0WEI8_9HEMI</name>
<sequence length="119" mass="12957">MIFFLISALGYGGEEHGPRFVVEPPVSVFFSNATGARVECAAEGTPRPLVRWQTVLDGSTVRGVRDLMHVDDNGTLVFSPFAEHQYSPNVHSVAYRCVAHSRAGTIVSRNVQVRAGKSL</sequence>
<reference evidence="2 3" key="1">
    <citation type="submission" date="2023-01" db="EMBL/GenBank/DDBJ databases">
        <authorList>
            <person name="Whitehead M."/>
        </authorList>
    </citation>
    <scope>NUCLEOTIDE SEQUENCE [LARGE SCALE GENOMIC DNA]</scope>
</reference>
<organism evidence="2 3">
    <name type="scientific">Macrosiphum euphorbiae</name>
    <name type="common">potato aphid</name>
    <dbReference type="NCBI Taxonomy" id="13131"/>
    <lineage>
        <taxon>Eukaryota</taxon>
        <taxon>Metazoa</taxon>
        <taxon>Ecdysozoa</taxon>
        <taxon>Arthropoda</taxon>
        <taxon>Hexapoda</taxon>
        <taxon>Insecta</taxon>
        <taxon>Pterygota</taxon>
        <taxon>Neoptera</taxon>
        <taxon>Paraneoptera</taxon>
        <taxon>Hemiptera</taxon>
        <taxon>Sternorrhyncha</taxon>
        <taxon>Aphidomorpha</taxon>
        <taxon>Aphidoidea</taxon>
        <taxon>Aphididae</taxon>
        <taxon>Macrosiphini</taxon>
        <taxon>Macrosiphum</taxon>
    </lineage>
</organism>
<dbReference type="InterPro" id="IPR036179">
    <property type="entry name" value="Ig-like_dom_sf"/>
</dbReference>
<dbReference type="PROSITE" id="PS50835">
    <property type="entry name" value="IG_LIKE"/>
    <property type="match status" value="1"/>
</dbReference>
<protein>
    <recommendedName>
        <fullName evidence="1">Ig-like domain-containing protein</fullName>
    </recommendedName>
</protein>
<dbReference type="InterPro" id="IPR007110">
    <property type="entry name" value="Ig-like_dom"/>
</dbReference>
<comment type="caution">
    <text evidence="2">The sequence shown here is derived from an EMBL/GenBank/DDBJ whole genome shotgun (WGS) entry which is preliminary data.</text>
</comment>